<evidence type="ECO:0000313" key="5">
    <source>
        <dbReference type="Proteomes" id="UP000007590"/>
    </source>
</evidence>
<gene>
    <name evidence="4" type="ordered locus">Solca_0811</name>
</gene>
<keyword evidence="5" id="KW-1185">Reference proteome</keyword>
<name>H8KPN1_SOLCM</name>
<dbReference type="InterPro" id="IPR001647">
    <property type="entry name" value="HTH_TetR"/>
</dbReference>
<evidence type="ECO:0000259" key="3">
    <source>
        <dbReference type="PROSITE" id="PS50977"/>
    </source>
</evidence>
<dbReference type="Proteomes" id="UP000007590">
    <property type="component" value="Chromosome"/>
</dbReference>
<dbReference type="SUPFAM" id="SSF46689">
    <property type="entry name" value="Homeodomain-like"/>
    <property type="match status" value="1"/>
</dbReference>
<dbReference type="Pfam" id="PF00440">
    <property type="entry name" value="TetR_N"/>
    <property type="match status" value="1"/>
</dbReference>
<dbReference type="InterPro" id="IPR009057">
    <property type="entry name" value="Homeodomain-like_sf"/>
</dbReference>
<dbReference type="Gene3D" id="1.10.10.60">
    <property type="entry name" value="Homeodomain-like"/>
    <property type="match status" value="1"/>
</dbReference>
<dbReference type="PANTHER" id="PTHR30328">
    <property type="entry name" value="TRANSCRIPTIONAL REPRESSOR"/>
    <property type="match status" value="1"/>
</dbReference>
<dbReference type="OrthoDB" id="9802802at2"/>
<feature type="domain" description="HTH tetR-type" evidence="3">
    <location>
        <begin position="8"/>
        <end position="68"/>
    </location>
</feature>
<feature type="DNA-binding region" description="H-T-H motif" evidence="2">
    <location>
        <begin position="31"/>
        <end position="50"/>
    </location>
</feature>
<dbReference type="PANTHER" id="PTHR30328:SF54">
    <property type="entry name" value="HTH-TYPE TRANSCRIPTIONAL REPRESSOR SCO4008"/>
    <property type="match status" value="1"/>
</dbReference>
<dbReference type="RefSeq" id="WP_014679157.1">
    <property type="nucleotide sequence ID" value="NC_017770.1"/>
</dbReference>
<evidence type="ECO:0000256" key="1">
    <source>
        <dbReference type="ARBA" id="ARBA00023125"/>
    </source>
</evidence>
<organism evidence="4 5">
    <name type="scientific">Solitalea canadensis (strain ATCC 29591 / DSM 3403 / JCM 21819 / LMG 8368 / NBRC 15130 / NCIMB 12057 / USAM 9D)</name>
    <name type="common">Flexibacter canadensis</name>
    <dbReference type="NCBI Taxonomy" id="929556"/>
    <lineage>
        <taxon>Bacteria</taxon>
        <taxon>Pseudomonadati</taxon>
        <taxon>Bacteroidota</taxon>
        <taxon>Sphingobacteriia</taxon>
        <taxon>Sphingobacteriales</taxon>
        <taxon>Sphingobacteriaceae</taxon>
        <taxon>Solitalea</taxon>
    </lineage>
</organism>
<accession>H8KPN1</accession>
<dbReference type="KEGG" id="scn:Solca_0811"/>
<keyword evidence="1 2" id="KW-0238">DNA-binding</keyword>
<dbReference type="AlphaFoldDB" id="H8KPN1"/>
<sequence length="205" mass="23790">MSQVDIQDDKQELIVEAALKRFAHYGPSKTTMNEIADDLHLSKALLYYYFPDKASLFKAVVDRILNNYFEEIECEANHAKSIEKTLLTLIDVRHDFFMKYYNMGLNRNIIDCTEGSLDEIIYNAIKRETIFMKKLLTKANDKGEMQIENPLEAAELYMDVMAGVRFSILTPNTRSAILDEDTAKVINRKQKQITELFIRAYRSIN</sequence>
<proteinExistence type="predicted"/>
<dbReference type="Gene3D" id="1.10.357.10">
    <property type="entry name" value="Tetracycline Repressor, domain 2"/>
    <property type="match status" value="1"/>
</dbReference>
<dbReference type="HOGENOM" id="CLU_069356_12_10_10"/>
<dbReference type="InterPro" id="IPR050109">
    <property type="entry name" value="HTH-type_TetR-like_transc_reg"/>
</dbReference>
<dbReference type="PROSITE" id="PS50977">
    <property type="entry name" value="HTH_TETR_2"/>
    <property type="match status" value="1"/>
</dbReference>
<dbReference type="STRING" id="929556.Solca_0811"/>
<dbReference type="PROSITE" id="PS01081">
    <property type="entry name" value="HTH_TETR_1"/>
    <property type="match status" value="1"/>
</dbReference>
<protein>
    <submittedName>
        <fullName evidence="4">Transcriptional regulator</fullName>
    </submittedName>
</protein>
<dbReference type="EMBL" id="CP003349">
    <property type="protein sequence ID" value="AFD05929.1"/>
    <property type="molecule type" value="Genomic_DNA"/>
</dbReference>
<evidence type="ECO:0000256" key="2">
    <source>
        <dbReference type="PROSITE-ProRule" id="PRU00335"/>
    </source>
</evidence>
<reference evidence="4" key="1">
    <citation type="submission" date="2012-02" db="EMBL/GenBank/DDBJ databases">
        <title>The complete genome of Solitalea canadensis DSM 3403.</title>
        <authorList>
            <consortium name="US DOE Joint Genome Institute (JGI-PGF)"/>
            <person name="Lucas S."/>
            <person name="Copeland A."/>
            <person name="Lapidus A."/>
            <person name="Glavina del Rio T."/>
            <person name="Dalin E."/>
            <person name="Tice H."/>
            <person name="Bruce D."/>
            <person name="Goodwin L."/>
            <person name="Pitluck S."/>
            <person name="Peters L."/>
            <person name="Ovchinnikova G."/>
            <person name="Lu M."/>
            <person name="Kyrpides N."/>
            <person name="Mavromatis K."/>
            <person name="Ivanova N."/>
            <person name="Brettin T."/>
            <person name="Detter J.C."/>
            <person name="Han C."/>
            <person name="Larimer F."/>
            <person name="Land M."/>
            <person name="Hauser L."/>
            <person name="Markowitz V."/>
            <person name="Cheng J.-F."/>
            <person name="Hugenholtz P."/>
            <person name="Woyke T."/>
            <person name="Wu D."/>
            <person name="Spring S."/>
            <person name="Schroeder M."/>
            <person name="Kopitz M."/>
            <person name="Brambilla E."/>
            <person name="Klenk H.-P."/>
            <person name="Eisen J.A."/>
        </authorList>
    </citation>
    <scope>NUCLEOTIDE SEQUENCE</scope>
    <source>
        <strain evidence="4">DSM 3403</strain>
    </source>
</reference>
<dbReference type="eggNOG" id="COG1309">
    <property type="taxonomic scope" value="Bacteria"/>
</dbReference>
<dbReference type="GO" id="GO:0003677">
    <property type="term" value="F:DNA binding"/>
    <property type="evidence" value="ECO:0007669"/>
    <property type="project" value="UniProtKB-UniRule"/>
</dbReference>
<evidence type="ECO:0000313" key="4">
    <source>
        <dbReference type="EMBL" id="AFD05929.1"/>
    </source>
</evidence>
<dbReference type="InterPro" id="IPR023772">
    <property type="entry name" value="DNA-bd_HTH_TetR-type_CS"/>
</dbReference>